<keyword evidence="12" id="KW-1185">Reference proteome</keyword>
<comment type="similarity">
    <text evidence="2">Belongs to the major facilitator superfamily. EmrB family.</text>
</comment>
<evidence type="ECO:0000256" key="7">
    <source>
        <dbReference type="ARBA" id="ARBA00022989"/>
    </source>
</evidence>
<dbReference type="eggNOG" id="COG2814">
    <property type="taxonomic scope" value="Bacteria"/>
</dbReference>
<dbReference type="AlphaFoldDB" id="E5YAV9"/>
<feature type="transmembrane region" description="Helical" evidence="9">
    <location>
        <begin position="57"/>
        <end position="78"/>
    </location>
</feature>
<organism evidence="11 12">
    <name type="scientific">Bilophila wadsworthia (strain 3_1_6)</name>
    <dbReference type="NCBI Taxonomy" id="563192"/>
    <lineage>
        <taxon>Bacteria</taxon>
        <taxon>Pseudomonadati</taxon>
        <taxon>Thermodesulfobacteriota</taxon>
        <taxon>Desulfovibrionia</taxon>
        <taxon>Desulfovibrionales</taxon>
        <taxon>Desulfovibrionaceae</taxon>
        <taxon>Bilophila</taxon>
    </lineage>
</organism>
<dbReference type="GeneID" id="78087635"/>
<feature type="transmembrane region" description="Helical" evidence="9">
    <location>
        <begin position="12"/>
        <end position="32"/>
    </location>
</feature>
<keyword evidence="4" id="KW-1003">Cell membrane</keyword>
<keyword evidence="6 9" id="KW-0812">Transmembrane</keyword>
<dbReference type="InterPro" id="IPR011701">
    <property type="entry name" value="MFS"/>
</dbReference>
<dbReference type="GO" id="GO:0022857">
    <property type="term" value="F:transmembrane transporter activity"/>
    <property type="evidence" value="ECO:0007669"/>
    <property type="project" value="InterPro"/>
</dbReference>
<dbReference type="GO" id="GO:0015721">
    <property type="term" value="P:bile acid and bile salt transport"/>
    <property type="evidence" value="ECO:0007669"/>
    <property type="project" value="UniProtKB-ARBA"/>
</dbReference>
<feature type="transmembrane region" description="Helical" evidence="9">
    <location>
        <begin position="171"/>
        <end position="193"/>
    </location>
</feature>
<feature type="transmembrane region" description="Helical" evidence="9">
    <location>
        <begin position="482"/>
        <end position="501"/>
    </location>
</feature>
<evidence type="ECO:0000256" key="3">
    <source>
        <dbReference type="ARBA" id="ARBA00022448"/>
    </source>
</evidence>
<dbReference type="CDD" id="cd17503">
    <property type="entry name" value="MFS_LmrB_MDR_like"/>
    <property type="match status" value="1"/>
</dbReference>
<dbReference type="RefSeq" id="WP_005030039.1">
    <property type="nucleotide sequence ID" value="NZ_KE150241.1"/>
</dbReference>
<evidence type="ECO:0000313" key="12">
    <source>
        <dbReference type="Proteomes" id="UP000006034"/>
    </source>
</evidence>
<dbReference type="Pfam" id="PF07690">
    <property type="entry name" value="MFS_1"/>
    <property type="match status" value="1"/>
</dbReference>
<dbReference type="Gene3D" id="1.20.1250.20">
    <property type="entry name" value="MFS general substrate transporter like domains"/>
    <property type="match status" value="1"/>
</dbReference>
<sequence>MSGRAQPLPPLQGGMLVIATIGISVVTAMTVLDSTIANVALPTIAGNLGVASSQGTWVITFFGVANAIAIPLTGWLARRMGEVRLYFWSTFLFVVASFLCGISSSLGMLIICRILQGAAAGPLIPLSQSLLLACYPREKRGIALSLWSMTIVLAPILGPILGGYICDNYTWNWIFFVNVPVGAVCLVALRIPMAGRETATAKNPIDTVGLILLIIGVGCLQLMLDEGKDKDWFASGYIVILGVLTVVGLVLLVAWELTEEHPVVNLSLFRHRNFTVGTICISLGFLFYFAGVVMMPMMLQTRLGYTSMWAGLSLAPIGIFPVFLSPLIGRFAQRIDMRVIVTMSFLVFSAAFYLRTLFSPDVDFAFVLWPQVVQGIGVAMFFMPLTSIISGLDAKDIANASSLSNCTRVLAGSIGSSLATTMWERQEALHHVRLTESINPFNPAAQHGLNQLTQMGLSPEQAKVWVANEITRQGFLLGFNELFWLASIAFIGLAGLVWLSTPINKKIR</sequence>
<evidence type="ECO:0000313" key="11">
    <source>
        <dbReference type="EMBL" id="EFV42854.1"/>
    </source>
</evidence>
<evidence type="ECO:0000259" key="10">
    <source>
        <dbReference type="PROSITE" id="PS50850"/>
    </source>
</evidence>
<feature type="transmembrane region" description="Helical" evidence="9">
    <location>
        <begin position="85"/>
        <end position="111"/>
    </location>
</feature>
<evidence type="ECO:0000256" key="9">
    <source>
        <dbReference type="SAM" id="Phobius"/>
    </source>
</evidence>
<dbReference type="STRING" id="563192.HMPREF0179_03330"/>
<keyword evidence="5" id="KW-0997">Cell inner membrane</keyword>
<comment type="subcellular location">
    <subcellularLocation>
        <location evidence="1">Cell inner membrane</location>
        <topology evidence="1">Multi-pass membrane protein</topology>
    </subcellularLocation>
</comment>
<feature type="transmembrane region" description="Helical" evidence="9">
    <location>
        <begin position="142"/>
        <end position="165"/>
    </location>
</feature>
<keyword evidence="7 9" id="KW-1133">Transmembrane helix</keyword>
<gene>
    <name evidence="11" type="ORF">HMPREF0179_03330</name>
</gene>
<feature type="transmembrane region" description="Helical" evidence="9">
    <location>
        <begin position="339"/>
        <end position="358"/>
    </location>
</feature>
<keyword evidence="3" id="KW-0813">Transport</keyword>
<reference evidence="11 12" key="1">
    <citation type="submission" date="2010-10" db="EMBL/GenBank/DDBJ databases">
        <authorList>
            <consortium name="The Broad Institute Genome Sequencing Platform"/>
            <person name="Ward D."/>
            <person name="Earl A."/>
            <person name="Feldgarden M."/>
            <person name="Young S.K."/>
            <person name="Gargeya S."/>
            <person name="Zeng Q."/>
            <person name="Alvarado L."/>
            <person name="Berlin A."/>
            <person name="Bochicchio J."/>
            <person name="Chapman S.B."/>
            <person name="Chen Z."/>
            <person name="Freedman E."/>
            <person name="Gellesch M."/>
            <person name="Goldberg J."/>
            <person name="Griggs A."/>
            <person name="Gujja S."/>
            <person name="Heilman E."/>
            <person name="Heiman D."/>
            <person name="Howarth C."/>
            <person name="Mehta T."/>
            <person name="Neiman D."/>
            <person name="Pearson M."/>
            <person name="Roberts A."/>
            <person name="Saif S."/>
            <person name="Shea T."/>
            <person name="Shenoy N."/>
            <person name="Sisk P."/>
            <person name="Stolte C."/>
            <person name="Sykes S."/>
            <person name="White J."/>
            <person name="Yandava C."/>
            <person name="Allen-Vercoe E."/>
            <person name="Sibley C."/>
            <person name="Ambrose C.E."/>
            <person name="Strauss J."/>
            <person name="Daigneault M."/>
            <person name="Haas B."/>
            <person name="Nusbaum C."/>
            <person name="Birren B."/>
        </authorList>
    </citation>
    <scope>NUCLEOTIDE SEQUENCE [LARGE SCALE GENOMIC DNA]</scope>
    <source>
        <strain evidence="11 12">3_1_6</strain>
    </source>
</reference>
<dbReference type="SUPFAM" id="SSF103473">
    <property type="entry name" value="MFS general substrate transporter"/>
    <property type="match status" value="1"/>
</dbReference>
<reference evidence="11 12" key="2">
    <citation type="submission" date="2013-04" db="EMBL/GenBank/DDBJ databases">
        <title>The Genome Sequence of Bilophila wadsworthia 3_1_6.</title>
        <authorList>
            <consortium name="The Broad Institute Genomics Platform"/>
            <person name="Earl A."/>
            <person name="Ward D."/>
            <person name="Feldgarden M."/>
            <person name="Gevers D."/>
            <person name="Sibley C."/>
            <person name="Strauss J."/>
            <person name="Allen-Vercoe E."/>
            <person name="Walker B."/>
            <person name="Young S."/>
            <person name="Zeng Q."/>
            <person name="Gargeya S."/>
            <person name="Fitzgerald M."/>
            <person name="Haas B."/>
            <person name="Abouelleil A."/>
            <person name="Allen A.W."/>
            <person name="Alvarado L."/>
            <person name="Arachchi H.M."/>
            <person name="Berlin A.M."/>
            <person name="Chapman S.B."/>
            <person name="Gainer-Dewar J."/>
            <person name="Goldberg J."/>
            <person name="Griggs A."/>
            <person name="Gujja S."/>
            <person name="Hansen M."/>
            <person name="Howarth C."/>
            <person name="Imamovic A."/>
            <person name="Ireland A."/>
            <person name="Larimer J."/>
            <person name="McCowan C."/>
            <person name="Murphy C."/>
            <person name="Pearson M."/>
            <person name="Poon T.W."/>
            <person name="Priest M."/>
            <person name="Roberts A."/>
            <person name="Saif S."/>
            <person name="Shea T."/>
            <person name="Sisk P."/>
            <person name="Sykes S."/>
            <person name="Wortman J."/>
            <person name="Nusbaum C."/>
            <person name="Birren B."/>
        </authorList>
    </citation>
    <scope>NUCLEOTIDE SEQUENCE [LARGE SCALE GENOMIC DNA]</scope>
    <source>
        <strain evidence="11 12">3_1_6</strain>
    </source>
</reference>
<feature type="transmembrane region" description="Helical" evidence="9">
    <location>
        <begin position="276"/>
        <end position="299"/>
    </location>
</feature>
<dbReference type="PROSITE" id="PS50850">
    <property type="entry name" value="MFS"/>
    <property type="match status" value="1"/>
</dbReference>
<evidence type="ECO:0000256" key="2">
    <source>
        <dbReference type="ARBA" id="ARBA00008537"/>
    </source>
</evidence>
<dbReference type="GO" id="GO:0005886">
    <property type="term" value="C:plasma membrane"/>
    <property type="evidence" value="ECO:0007669"/>
    <property type="project" value="UniProtKB-SubCell"/>
</dbReference>
<accession>E5YAV9</accession>
<dbReference type="InterPro" id="IPR004638">
    <property type="entry name" value="EmrB-like"/>
</dbReference>
<evidence type="ECO:0000256" key="8">
    <source>
        <dbReference type="ARBA" id="ARBA00023136"/>
    </source>
</evidence>
<dbReference type="InterPro" id="IPR036259">
    <property type="entry name" value="MFS_trans_sf"/>
</dbReference>
<dbReference type="GO" id="GO:1990961">
    <property type="term" value="P:xenobiotic detoxification by transmembrane export across the plasma membrane"/>
    <property type="evidence" value="ECO:0007669"/>
    <property type="project" value="UniProtKB-ARBA"/>
</dbReference>
<dbReference type="PANTHER" id="PTHR42718">
    <property type="entry name" value="MAJOR FACILITATOR SUPERFAMILY MULTIDRUG TRANSPORTER MFSC"/>
    <property type="match status" value="1"/>
</dbReference>
<proteinExistence type="inferred from homology"/>
<dbReference type="PANTHER" id="PTHR42718:SF9">
    <property type="entry name" value="MAJOR FACILITATOR SUPERFAMILY MULTIDRUG TRANSPORTER MFSC"/>
    <property type="match status" value="1"/>
</dbReference>
<dbReference type="EMBL" id="ADCP02000005">
    <property type="protein sequence ID" value="EFV42854.1"/>
    <property type="molecule type" value="Genomic_DNA"/>
</dbReference>
<feature type="transmembrane region" description="Helical" evidence="9">
    <location>
        <begin position="305"/>
        <end position="327"/>
    </location>
</feature>
<feature type="transmembrane region" description="Helical" evidence="9">
    <location>
        <begin position="364"/>
        <end position="385"/>
    </location>
</feature>
<keyword evidence="8 9" id="KW-0472">Membrane</keyword>
<protein>
    <submittedName>
        <fullName evidence="11">Drug:H+ antiporter-2 (14 Spanner) (DHA2) family drug resistance MFS transporter</fullName>
    </submittedName>
</protein>
<dbReference type="Proteomes" id="UP000006034">
    <property type="component" value="Unassembled WGS sequence"/>
</dbReference>
<dbReference type="PRINTS" id="PR01036">
    <property type="entry name" value="TCRTETB"/>
</dbReference>
<dbReference type="OrthoDB" id="9807274at2"/>
<evidence type="ECO:0000256" key="5">
    <source>
        <dbReference type="ARBA" id="ARBA00022519"/>
    </source>
</evidence>
<evidence type="ECO:0000256" key="4">
    <source>
        <dbReference type="ARBA" id="ARBA00022475"/>
    </source>
</evidence>
<evidence type="ECO:0000256" key="1">
    <source>
        <dbReference type="ARBA" id="ARBA00004429"/>
    </source>
</evidence>
<dbReference type="FunFam" id="1.20.1720.10:FF:000002">
    <property type="entry name" value="Multidrug resistance protein B"/>
    <property type="match status" value="1"/>
</dbReference>
<dbReference type="InterPro" id="IPR020846">
    <property type="entry name" value="MFS_dom"/>
</dbReference>
<feature type="transmembrane region" description="Helical" evidence="9">
    <location>
        <begin position="117"/>
        <end position="135"/>
    </location>
</feature>
<feature type="transmembrane region" description="Helical" evidence="9">
    <location>
        <begin position="205"/>
        <end position="224"/>
    </location>
</feature>
<name>E5YAV9_BILW3</name>
<dbReference type="NCBIfam" id="TIGR00711">
    <property type="entry name" value="efflux_EmrB"/>
    <property type="match status" value="1"/>
</dbReference>
<evidence type="ECO:0000256" key="6">
    <source>
        <dbReference type="ARBA" id="ARBA00022692"/>
    </source>
</evidence>
<feature type="transmembrane region" description="Helical" evidence="9">
    <location>
        <begin position="236"/>
        <end position="255"/>
    </location>
</feature>
<comment type="caution">
    <text evidence="11">The sequence shown here is derived from an EMBL/GenBank/DDBJ whole genome shotgun (WGS) entry which is preliminary data.</text>
</comment>
<dbReference type="HOGENOM" id="CLU_000960_28_0_7"/>
<feature type="domain" description="Major facilitator superfamily (MFS) profile" evidence="10">
    <location>
        <begin position="19"/>
        <end position="504"/>
    </location>
</feature>
<dbReference type="Gene3D" id="1.20.1720.10">
    <property type="entry name" value="Multidrug resistance protein D"/>
    <property type="match status" value="1"/>
</dbReference>